<name>A0A2K0U2I6_TRIHA</name>
<dbReference type="OrthoDB" id="4899514at2759"/>
<reference evidence="1 2" key="1">
    <citation type="submission" date="2017-02" db="EMBL/GenBank/DDBJ databases">
        <title>Genomes of Trichoderma spp. with biocontrol activity.</title>
        <authorList>
            <person name="Gardiner D."/>
            <person name="Kazan K."/>
            <person name="Vos C."/>
            <person name="Harvey P."/>
        </authorList>
    </citation>
    <scope>NUCLEOTIDE SEQUENCE [LARGE SCALE GENOMIC DNA]</scope>
    <source>
        <strain evidence="1 2">Tr1</strain>
    </source>
</reference>
<dbReference type="EMBL" id="MTYI01000111">
    <property type="protein sequence ID" value="PNP51987.1"/>
    <property type="molecule type" value="Genomic_DNA"/>
</dbReference>
<sequence length="711" mass="79871">MANNIFVYLAEPHCVLCRAALPFYPGINVFRVNASAWEKDIFPVVGTNVFVTYNGSQEVIIVARDRPNIKHRPFVFAHQVCAKVIESLPGSPGHREIYNVAMQTQEILPRDCWGEEPPTNLASFLSAVQSGIVDTENTELGSCLSRCAQLPPELQYRILGYVQSNKNAVVFSLMAALQTFTARRLLLMPAPPNQLTPGGPPGFDYVDTAHVCASLIDVLGRSYMWGIEFLPTQSHRPTPGKECMEVRLNSVRHMEFILGMFGITAIRFLMDDDSITPWLGDARKGWRGKVVGFTREHIQFPRSGQRDLVRRFAELLVQTARQDAPLNVLWDTSSRLLEGGESFLAHYYTDPPCSRPSAFLGLPMCRYLPLRLDGHYMRAITMYVFDIGVSCIVVHGKTSYRWVSVPLRKGVARTFYFTPGEEITTLGLVSVGDRIRPAGPFPLFKTNLNRVGYFGPAAALVDSTARWVSLIPDHLDRKCTVTGLVVDQMSIFFGFFKTMGSHCVLNEGVVAGHESPTSSSGLHLTLPDRPRVLRRLGFTPFSVVSTARLYDIKQVRVLLKDARDFGNNRSFRYCGLWFLHGDGSVETLGSWDESLTKFAKVIYNEADGRLTRVIFRLKEGRHPCVWAEVVRYMSDISLRVVPHESEEEDTEEEPWMFTEAGDYVIHCKIASSKKIAWTFTDACDDIQDAATDTVSCSLSRHTECNLVRVEQ</sequence>
<protein>
    <submittedName>
        <fullName evidence="1">Uncharacterized protein</fullName>
    </submittedName>
</protein>
<evidence type="ECO:0000313" key="1">
    <source>
        <dbReference type="EMBL" id="PNP51987.1"/>
    </source>
</evidence>
<organism evidence="1 2">
    <name type="scientific">Trichoderma harzianum</name>
    <name type="common">Hypocrea lixii</name>
    <dbReference type="NCBI Taxonomy" id="5544"/>
    <lineage>
        <taxon>Eukaryota</taxon>
        <taxon>Fungi</taxon>
        <taxon>Dikarya</taxon>
        <taxon>Ascomycota</taxon>
        <taxon>Pezizomycotina</taxon>
        <taxon>Sordariomycetes</taxon>
        <taxon>Hypocreomycetidae</taxon>
        <taxon>Hypocreales</taxon>
        <taxon>Hypocreaceae</taxon>
        <taxon>Trichoderma</taxon>
    </lineage>
</organism>
<proteinExistence type="predicted"/>
<accession>A0A2K0U2I6</accession>
<comment type="caution">
    <text evidence="1">The sequence shown here is derived from an EMBL/GenBank/DDBJ whole genome shotgun (WGS) entry which is preliminary data.</text>
</comment>
<evidence type="ECO:0000313" key="2">
    <source>
        <dbReference type="Proteomes" id="UP000236290"/>
    </source>
</evidence>
<dbReference type="AlphaFoldDB" id="A0A2K0U2I6"/>
<dbReference type="Proteomes" id="UP000236290">
    <property type="component" value="Unassembled WGS sequence"/>
</dbReference>
<gene>
    <name evidence="1" type="ORF">THARTR1_07196</name>
</gene>